<name>A0A915I0R3_ROMCU</name>
<proteinExistence type="predicted"/>
<dbReference type="WBParaSite" id="nRc.2.0.1.t07722-RA">
    <property type="protein sequence ID" value="nRc.2.0.1.t07722-RA"/>
    <property type="gene ID" value="nRc.2.0.1.g07722"/>
</dbReference>
<protein>
    <submittedName>
        <fullName evidence="2">Uncharacterized protein</fullName>
    </submittedName>
</protein>
<dbReference type="AlphaFoldDB" id="A0A915I0R3"/>
<sequence>MVEERVFCKKNLQKLLFSKQNLRAIARILLYCTVLGWLRLGKEKRQSSCSTVLLPWNLQHWRILKKRQKPSILSYFYKD</sequence>
<organism evidence="1 2">
    <name type="scientific">Romanomermis culicivorax</name>
    <name type="common">Nematode worm</name>
    <dbReference type="NCBI Taxonomy" id="13658"/>
    <lineage>
        <taxon>Eukaryota</taxon>
        <taxon>Metazoa</taxon>
        <taxon>Ecdysozoa</taxon>
        <taxon>Nematoda</taxon>
        <taxon>Enoplea</taxon>
        <taxon>Dorylaimia</taxon>
        <taxon>Mermithida</taxon>
        <taxon>Mermithoidea</taxon>
        <taxon>Mermithidae</taxon>
        <taxon>Romanomermis</taxon>
    </lineage>
</organism>
<evidence type="ECO:0000313" key="1">
    <source>
        <dbReference type="Proteomes" id="UP000887565"/>
    </source>
</evidence>
<reference evidence="2" key="1">
    <citation type="submission" date="2022-11" db="UniProtKB">
        <authorList>
            <consortium name="WormBaseParasite"/>
        </authorList>
    </citation>
    <scope>IDENTIFICATION</scope>
</reference>
<dbReference type="Proteomes" id="UP000887565">
    <property type="component" value="Unplaced"/>
</dbReference>
<keyword evidence="1" id="KW-1185">Reference proteome</keyword>
<evidence type="ECO:0000313" key="2">
    <source>
        <dbReference type="WBParaSite" id="nRc.2.0.1.t07722-RA"/>
    </source>
</evidence>
<accession>A0A915I0R3</accession>